<sequence length="91" mass="10099">MLTLDVRASTMSVCIFCGDQFETRSLNQPHAVLVATCIAQHPPQFLTSVAEREGKSCLCIGSWLKWPRSAASENQKRSQLNISHTIGPLRE</sequence>
<dbReference type="AlphaFoldDB" id="A0A183ULM1"/>
<proteinExistence type="predicted"/>
<gene>
    <name evidence="1" type="ORF">TCNE_LOCUS9391</name>
</gene>
<evidence type="ECO:0000313" key="3">
    <source>
        <dbReference type="WBParaSite" id="TCNE_0000939101-mRNA-1"/>
    </source>
</evidence>
<evidence type="ECO:0000313" key="2">
    <source>
        <dbReference type="Proteomes" id="UP000050794"/>
    </source>
</evidence>
<organism evidence="2 3">
    <name type="scientific">Toxocara canis</name>
    <name type="common">Canine roundworm</name>
    <dbReference type="NCBI Taxonomy" id="6265"/>
    <lineage>
        <taxon>Eukaryota</taxon>
        <taxon>Metazoa</taxon>
        <taxon>Ecdysozoa</taxon>
        <taxon>Nematoda</taxon>
        <taxon>Chromadorea</taxon>
        <taxon>Rhabditida</taxon>
        <taxon>Spirurina</taxon>
        <taxon>Ascaridomorpha</taxon>
        <taxon>Ascaridoidea</taxon>
        <taxon>Toxocaridae</taxon>
        <taxon>Toxocara</taxon>
    </lineage>
</organism>
<keyword evidence="2" id="KW-1185">Reference proteome</keyword>
<reference evidence="3" key="1">
    <citation type="submission" date="2016-06" db="UniProtKB">
        <authorList>
            <consortium name="WormBaseParasite"/>
        </authorList>
    </citation>
    <scope>IDENTIFICATION</scope>
</reference>
<name>A0A183ULM1_TOXCA</name>
<dbReference type="WBParaSite" id="TCNE_0000939101-mRNA-1">
    <property type="protein sequence ID" value="TCNE_0000939101-mRNA-1"/>
    <property type="gene ID" value="TCNE_0000939101"/>
</dbReference>
<evidence type="ECO:0000313" key="1">
    <source>
        <dbReference type="EMBL" id="VDM40712.1"/>
    </source>
</evidence>
<dbReference type="EMBL" id="UYWY01020162">
    <property type="protein sequence ID" value="VDM40712.1"/>
    <property type="molecule type" value="Genomic_DNA"/>
</dbReference>
<protein>
    <submittedName>
        <fullName evidence="3">Secreted protein</fullName>
    </submittedName>
</protein>
<dbReference type="Proteomes" id="UP000050794">
    <property type="component" value="Unassembled WGS sequence"/>
</dbReference>
<reference evidence="1 2" key="2">
    <citation type="submission" date="2018-11" db="EMBL/GenBank/DDBJ databases">
        <authorList>
            <consortium name="Pathogen Informatics"/>
        </authorList>
    </citation>
    <scope>NUCLEOTIDE SEQUENCE [LARGE SCALE GENOMIC DNA]</scope>
</reference>
<accession>A0A183ULM1</accession>